<dbReference type="PANTHER" id="PTHR43531">
    <property type="entry name" value="PROTEIN ICFG"/>
    <property type="match status" value="1"/>
</dbReference>
<evidence type="ECO:0000256" key="2">
    <source>
        <dbReference type="ARBA" id="ARBA00029447"/>
    </source>
</evidence>
<name>A0A239IQ07_9BURK</name>
<keyword evidence="4" id="KW-1185">Reference proteome</keyword>
<dbReference type="SUPFAM" id="SSF58104">
    <property type="entry name" value="Methyl-accepting chemotaxis protein (MCP) signaling domain"/>
    <property type="match status" value="1"/>
</dbReference>
<dbReference type="AlphaFoldDB" id="A0A239IQ07"/>
<dbReference type="Gene3D" id="1.10.287.950">
    <property type="entry name" value="Methyl-accepting chemotaxis protein"/>
    <property type="match status" value="1"/>
</dbReference>
<dbReference type="PANTHER" id="PTHR43531:SF14">
    <property type="entry name" value="METHYL-ACCEPTING CHEMOTAXIS PROTEIN I-RELATED"/>
    <property type="match status" value="1"/>
</dbReference>
<reference evidence="3 4" key="1">
    <citation type="submission" date="2017-06" db="EMBL/GenBank/DDBJ databases">
        <authorList>
            <person name="Kim H.J."/>
            <person name="Triplett B.A."/>
        </authorList>
    </citation>
    <scope>NUCLEOTIDE SEQUENCE [LARGE SCALE GENOMIC DNA]</scope>
    <source>
        <strain evidence="3 4">U15</strain>
    </source>
</reference>
<accession>A0A239IQ07</accession>
<dbReference type="GO" id="GO:0005886">
    <property type="term" value="C:plasma membrane"/>
    <property type="evidence" value="ECO:0007669"/>
    <property type="project" value="TreeGrafter"/>
</dbReference>
<evidence type="ECO:0000313" key="3">
    <source>
        <dbReference type="EMBL" id="SNS95472.1"/>
    </source>
</evidence>
<dbReference type="GO" id="GO:0004888">
    <property type="term" value="F:transmembrane signaling receptor activity"/>
    <property type="evidence" value="ECO:0007669"/>
    <property type="project" value="TreeGrafter"/>
</dbReference>
<gene>
    <name evidence="3" type="ORF">SAMN06265795_11056</name>
</gene>
<dbReference type="InterPro" id="IPR051310">
    <property type="entry name" value="MCP_chemotaxis"/>
</dbReference>
<dbReference type="EMBL" id="FZOT01000010">
    <property type="protein sequence ID" value="SNS95472.1"/>
    <property type="molecule type" value="Genomic_DNA"/>
</dbReference>
<comment type="similarity">
    <text evidence="2">Belongs to the methyl-accepting chemotaxis (MCP) protein family.</text>
</comment>
<proteinExistence type="inferred from homology"/>
<protein>
    <submittedName>
        <fullName evidence="3">Methyl-accepting chemotaxis protein (MCP) signalling domain-containing protein</fullName>
    </submittedName>
</protein>
<organism evidence="3 4">
    <name type="scientific">Noviherbaspirillum humi</name>
    <dbReference type="NCBI Taxonomy" id="1688639"/>
    <lineage>
        <taxon>Bacteria</taxon>
        <taxon>Pseudomonadati</taxon>
        <taxon>Pseudomonadota</taxon>
        <taxon>Betaproteobacteria</taxon>
        <taxon>Burkholderiales</taxon>
        <taxon>Oxalobacteraceae</taxon>
        <taxon>Noviherbaspirillum</taxon>
    </lineage>
</organism>
<dbReference type="RefSeq" id="WP_176442497.1">
    <property type="nucleotide sequence ID" value="NZ_FZOT01000010.1"/>
</dbReference>
<keyword evidence="1" id="KW-0488">Methylation</keyword>
<evidence type="ECO:0000256" key="1">
    <source>
        <dbReference type="ARBA" id="ARBA00022481"/>
    </source>
</evidence>
<sequence length="78" mass="8582">MGRILFAIHESRELVDQIADATQRQAEDIRDVGQAIGLMGRMTQEGAEMIREAEAAAMELHQQASLLADDVSIFNLPS</sequence>
<evidence type="ECO:0000313" key="4">
    <source>
        <dbReference type="Proteomes" id="UP000198284"/>
    </source>
</evidence>
<dbReference type="GO" id="GO:0006935">
    <property type="term" value="P:chemotaxis"/>
    <property type="evidence" value="ECO:0007669"/>
    <property type="project" value="TreeGrafter"/>
</dbReference>
<dbReference type="Proteomes" id="UP000198284">
    <property type="component" value="Unassembled WGS sequence"/>
</dbReference>